<dbReference type="Proteomes" id="UP000199013">
    <property type="component" value="Unassembled WGS sequence"/>
</dbReference>
<name>A0A1C3NYN1_9ACTN</name>
<dbReference type="InterPro" id="IPR016215">
    <property type="entry name" value="NTA_MOA"/>
</dbReference>
<dbReference type="Pfam" id="PF00296">
    <property type="entry name" value="Bac_luciferase"/>
    <property type="match status" value="1"/>
</dbReference>
<feature type="binding site" evidence="6">
    <location>
        <position position="99"/>
    </location>
    <ligand>
        <name>FMN</name>
        <dbReference type="ChEBI" id="CHEBI:58210"/>
    </ligand>
</feature>
<gene>
    <name evidence="8" type="ORF">FDG2_2957</name>
</gene>
<dbReference type="PANTHER" id="PTHR30011">
    <property type="entry name" value="ALKANESULFONATE MONOOXYGENASE-RELATED"/>
    <property type="match status" value="1"/>
</dbReference>
<reference evidence="9" key="1">
    <citation type="submission" date="2016-02" db="EMBL/GenBank/DDBJ databases">
        <authorList>
            <person name="Wibberg D."/>
        </authorList>
    </citation>
    <scope>NUCLEOTIDE SEQUENCE [LARGE SCALE GENOMIC DNA]</scope>
</reference>
<dbReference type="PANTHER" id="PTHR30011:SF16">
    <property type="entry name" value="C2H2 FINGER DOMAIN TRANSCRIPTION FACTOR (EUROFUNG)-RELATED"/>
    <property type="match status" value="1"/>
</dbReference>
<evidence type="ECO:0000256" key="4">
    <source>
        <dbReference type="ARBA" id="ARBA00023033"/>
    </source>
</evidence>
<keyword evidence="4 8" id="KW-0503">Monooxygenase</keyword>
<evidence type="ECO:0000313" key="9">
    <source>
        <dbReference type="Proteomes" id="UP000199013"/>
    </source>
</evidence>
<keyword evidence="3" id="KW-0560">Oxidoreductase</keyword>
<evidence type="ECO:0000256" key="5">
    <source>
        <dbReference type="ARBA" id="ARBA00033748"/>
    </source>
</evidence>
<sequence>MSSDLGGRELHLSVHPVAAGHHPGAWRWPGADPLAFSRIEGYLEVAQVAERGRLDSIFLADVPGLHADIDDYPQLNGLEPTLILTAMAVVTERIGLVGTASTTFNEPFNIARRFRALDLISHGRAGWNAVTTSGPRVAGNFVANEPSSRARYAKAKEFVAIVLDLWRSWAPDALAADVASGLYADMSRIRPIDHHGEFFSVRGPLSLPPSEQGYPVLYHAGVSDDVRTLTARTGEAMFTAVVDIDTARAELDVVRSRAVAFGRPADAVRFLPGLVTSVGGTEREALERRQALDELSGTRGAVRGLAAQLALNPDDLELDRPVPPALRGRLHAVHGHARPAARRALEGQTVRDIIRRGGGGGHIVAVGDPEQVADLIQTWFTAGVVDGFTLMPDVTFDGLPAFVDHVVPVLRRRGLFRSEYRGRTLREHYGLPIPDVATRRPLAKAL</sequence>
<evidence type="ECO:0000313" key="8">
    <source>
        <dbReference type="EMBL" id="SBW22666.1"/>
    </source>
</evidence>
<protein>
    <submittedName>
        <fullName evidence="8">Nitrilotriacetate monooxygenase family FMN-dependent oxidoreductase</fullName>
    </submittedName>
</protein>
<keyword evidence="1 6" id="KW-0285">Flavoprotein</keyword>
<dbReference type="InterPro" id="IPR051260">
    <property type="entry name" value="Diverse_substr_monoxygenases"/>
</dbReference>
<comment type="similarity">
    <text evidence="5">Belongs to the NtaA/SnaA/DszA monooxygenase family.</text>
</comment>
<evidence type="ECO:0000256" key="6">
    <source>
        <dbReference type="PIRSR" id="PIRSR000337-1"/>
    </source>
</evidence>
<dbReference type="PIRSF" id="PIRSF000337">
    <property type="entry name" value="NTA_MOA"/>
    <property type="match status" value="1"/>
</dbReference>
<keyword evidence="2 6" id="KW-0288">FMN</keyword>
<dbReference type="GO" id="GO:0004497">
    <property type="term" value="F:monooxygenase activity"/>
    <property type="evidence" value="ECO:0007669"/>
    <property type="project" value="UniProtKB-KW"/>
</dbReference>
<evidence type="ECO:0000259" key="7">
    <source>
        <dbReference type="Pfam" id="PF00296"/>
    </source>
</evidence>
<keyword evidence="9" id="KW-1185">Reference proteome</keyword>
<feature type="binding site" evidence="6">
    <location>
        <position position="152"/>
    </location>
    <ligand>
        <name>FMN</name>
        <dbReference type="ChEBI" id="CHEBI:58210"/>
    </ligand>
</feature>
<feature type="binding site" evidence="6">
    <location>
        <position position="223"/>
    </location>
    <ligand>
        <name>FMN</name>
        <dbReference type="ChEBI" id="CHEBI:58210"/>
    </ligand>
</feature>
<proteinExistence type="inferred from homology"/>
<dbReference type="AlphaFoldDB" id="A0A1C3NYN1"/>
<feature type="binding site" evidence="6">
    <location>
        <position position="61"/>
    </location>
    <ligand>
        <name>FMN</name>
        <dbReference type="ChEBI" id="CHEBI:58210"/>
    </ligand>
</feature>
<dbReference type="CDD" id="cd01095">
    <property type="entry name" value="Nitrilotriacetate_monoxgenase"/>
    <property type="match status" value="1"/>
</dbReference>
<dbReference type="Gene3D" id="3.20.20.30">
    <property type="entry name" value="Luciferase-like domain"/>
    <property type="match status" value="1"/>
</dbReference>
<organism evidence="8 9">
    <name type="scientific">Candidatus Protofrankia californiensis</name>
    <dbReference type="NCBI Taxonomy" id="1839754"/>
    <lineage>
        <taxon>Bacteria</taxon>
        <taxon>Bacillati</taxon>
        <taxon>Actinomycetota</taxon>
        <taxon>Actinomycetes</taxon>
        <taxon>Frankiales</taxon>
        <taxon>Frankiaceae</taxon>
        <taxon>Protofrankia</taxon>
    </lineage>
</organism>
<dbReference type="GO" id="GO:0016705">
    <property type="term" value="F:oxidoreductase activity, acting on paired donors, with incorporation or reduction of molecular oxygen"/>
    <property type="evidence" value="ECO:0007669"/>
    <property type="project" value="InterPro"/>
</dbReference>
<dbReference type="InterPro" id="IPR036661">
    <property type="entry name" value="Luciferase-like_sf"/>
</dbReference>
<dbReference type="SUPFAM" id="SSF51679">
    <property type="entry name" value="Bacterial luciferase-like"/>
    <property type="match status" value="1"/>
</dbReference>
<accession>A0A1C3NYN1</accession>
<dbReference type="NCBIfam" id="TIGR03860">
    <property type="entry name" value="FMN_nitrolo"/>
    <property type="match status" value="1"/>
</dbReference>
<feature type="domain" description="Luciferase-like" evidence="7">
    <location>
        <begin position="37"/>
        <end position="384"/>
    </location>
</feature>
<evidence type="ECO:0000256" key="3">
    <source>
        <dbReference type="ARBA" id="ARBA00023002"/>
    </source>
</evidence>
<evidence type="ECO:0000256" key="1">
    <source>
        <dbReference type="ARBA" id="ARBA00022630"/>
    </source>
</evidence>
<evidence type="ECO:0000256" key="2">
    <source>
        <dbReference type="ARBA" id="ARBA00022643"/>
    </source>
</evidence>
<dbReference type="EMBL" id="FLUV01001250">
    <property type="protein sequence ID" value="SBW22666.1"/>
    <property type="molecule type" value="Genomic_DNA"/>
</dbReference>
<dbReference type="InterPro" id="IPR011251">
    <property type="entry name" value="Luciferase-like_dom"/>
</dbReference>